<dbReference type="InterPro" id="IPR050553">
    <property type="entry name" value="Thioredoxin_ResA/DsbE_sf"/>
</dbReference>
<protein>
    <recommendedName>
        <fullName evidence="11">Thiol-disulfide oxidoreductase ResA</fullName>
    </recommendedName>
</protein>
<dbReference type="Gene3D" id="3.40.30.10">
    <property type="entry name" value="Glutaredoxin"/>
    <property type="match status" value="1"/>
</dbReference>
<organism evidence="14 15">
    <name type="scientific">Bacillus manliponensis</name>
    <dbReference type="NCBI Taxonomy" id="574376"/>
    <lineage>
        <taxon>Bacteria</taxon>
        <taxon>Bacillati</taxon>
        <taxon>Bacillota</taxon>
        <taxon>Bacilli</taxon>
        <taxon>Bacillales</taxon>
        <taxon>Bacillaceae</taxon>
        <taxon>Bacillus</taxon>
        <taxon>Bacillus cereus group</taxon>
    </lineage>
</organism>
<keyword evidence="15" id="KW-1185">Reference proteome</keyword>
<keyword evidence="10 11" id="KW-0676">Redox-active center</keyword>
<evidence type="ECO:0000259" key="13">
    <source>
        <dbReference type="PROSITE" id="PS51352"/>
    </source>
</evidence>
<feature type="domain" description="Thioredoxin" evidence="13">
    <location>
        <begin position="35"/>
        <end position="173"/>
    </location>
</feature>
<comment type="caution">
    <text evidence="14">The sequence shown here is derived from an EMBL/GenBank/DDBJ whole genome shotgun (WGS) entry which is preliminary data.</text>
</comment>
<dbReference type="RefSeq" id="WP_034636613.1">
    <property type="nucleotide sequence ID" value="NZ_CBCSJC010000004.1"/>
</dbReference>
<dbReference type="InterPro" id="IPR000866">
    <property type="entry name" value="AhpC/TSA"/>
</dbReference>
<keyword evidence="6 11" id="KW-1133">Transmembrane helix</keyword>
<dbReference type="CDD" id="cd02966">
    <property type="entry name" value="TlpA_like_family"/>
    <property type="match status" value="1"/>
</dbReference>
<keyword evidence="9 11" id="KW-1015">Disulfide bond</keyword>
<dbReference type="eggNOG" id="COG0526">
    <property type="taxonomic scope" value="Bacteria"/>
</dbReference>
<gene>
    <name evidence="11" type="primary">resA</name>
    <name evidence="14" type="ORF">BAMA_13845</name>
</gene>
<dbReference type="InterPro" id="IPR023555">
    <property type="entry name" value="Thiol-dS_OxRdtase_ResA"/>
</dbReference>
<dbReference type="PANTHER" id="PTHR42852:SF6">
    <property type="entry name" value="THIOL:DISULFIDE INTERCHANGE PROTEIN DSBE"/>
    <property type="match status" value="1"/>
</dbReference>
<keyword evidence="5 11" id="KW-0735">Signal-anchor</keyword>
<dbReference type="GO" id="GO:0015036">
    <property type="term" value="F:disulfide oxidoreductase activity"/>
    <property type="evidence" value="ECO:0007669"/>
    <property type="project" value="UniProtKB-UniRule"/>
</dbReference>
<evidence type="ECO:0000313" key="15">
    <source>
        <dbReference type="Proteomes" id="UP000027822"/>
    </source>
</evidence>
<dbReference type="OrthoDB" id="25753at2"/>
<dbReference type="InterPro" id="IPR013766">
    <property type="entry name" value="Thioredoxin_domain"/>
</dbReference>
<accession>A0A073KDY2</accession>
<dbReference type="GO" id="GO:0016209">
    <property type="term" value="F:antioxidant activity"/>
    <property type="evidence" value="ECO:0007669"/>
    <property type="project" value="InterPro"/>
</dbReference>
<comment type="subcellular location">
    <subcellularLocation>
        <location evidence="1">Cell envelope</location>
    </subcellularLocation>
    <subcellularLocation>
        <location evidence="11">Cell membrane</location>
        <topology evidence="11">Single-pass type II membrane protein</topology>
    </subcellularLocation>
    <text evidence="11">The thioredoxin-like motif is exposed on the outside of the membrane.</text>
</comment>
<dbReference type="GO" id="GO:0030313">
    <property type="term" value="C:cell envelope"/>
    <property type="evidence" value="ECO:0007669"/>
    <property type="project" value="UniProtKB-SubCell"/>
</dbReference>
<evidence type="ECO:0000313" key="14">
    <source>
        <dbReference type="EMBL" id="KEK20498.1"/>
    </source>
</evidence>
<name>A0A073KDY2_9BACI</name>
<evidence type="ECO:0000256" key="2">
    <source>
        <dbReference type="ARBA" id="ARBA00022475"/>
    </source>
</evidence>
<dbReference type="GO" id="GO:0005886">
    <property type="term" value="C:plasma membrane"/>
    <property type="evidence" value="ECO:0007669"/>
    <property type="project" value="UniProtKB-SubCell"/>
</dbReference>
<comment type="function">
    <text evidence="11">Thiol-disulfide oxidoreductase which is required in disulfide reduction during c-type cytochrome synthesis. May accept reducing equivalents from CcdA, leading to breakage of disulfide bonds in apocytochrome c; following this reduction heme can be covalently attached.</text>
</comment>
<comment type="similarity">
    <text evidence="11">Belongs to the thioredoxin family. ResA subfamily.</text>
</comment>
<evidence type="ECO:0000256" key="4">
    <source>
        <dbReference type="ARBA" id="ARBA00022748"/>
    </source>
</evidence>
<proteinExistence type="inferred from homology"/>
<dbReference type="Pfam" id="PF00578">
    <property type="entry name" value="AhpC-TSA"/>
    <property type="match status" value="1"/>
</dbReference>
<comment type="pathway">
    <text evidence="11">Protein modification; cytochrome c assembly.</text>
</comment>
<dbReference type="SUPFAM" id="SSF52833">
    <property type="entry name" value="Thioredoxin-like"/>
    <property type="match status" value="1"/>
</dbReference>
<dbReference type="EMBL" id="JOTN01000003">
    <property type="protein sequence ID" value="KEK20498.1"/>
    <property type="molecule type" value="Genomic_DNA"/>
</dbReference>
<keyword evidence="4 11" id="KW-0201">Cytochrome c-type biogenesis</keyword>
<feature type="disulfide bond" description="Redox-active" evidence="11">
    <location>
        <begin position="73"/>
        <end position="76"/>
    </location>
</feature>
<sequence>MMNSRLLFRITILSILVVAIGFTLYQGVFKDTEKAQIGKEAPNFAVTDLNGNEIELKDLRGKGVFLNFWGTWCKPCEKEMPYMNELYPEYKEKGVEILALDADETELAVKNFVARYDLKFPVAIDKGQEILKTYNVTPLPTSFLIDKDGKIVKKITGTLTKEQLEEYLQLITP</sequence>
<evidence type="ECO:0000256" key="11">
    <source>
        <dbReference type="HAMAP-Rule" id="MF_01319"/>
    </source>
</evidence>
<keyword evidence="7 11" id="KW-0560">Oxidoreductase</keyword>
<evidence type="ECO:0000256" key="3">
    <source>
        <dbReference type="ARBA" id="ARBA00022692"/>
    </source>
</evidence>
<dbReference type="InterPro" id="IPR036249">
    <property type="entry name" value="Thioredoxin-like_sf"/>
</dbReference>
<evidence type="ECO:0000256" key="1">
    <source>
        <dbReference type="ARBA" id="ARBA00004196"/>
    </source>
</evidence>
<feature type="transmembrane region" description="Helical" evidence="12">
    <location>
        <begin position="6"/>
        <end position="25"/>
    </location>
</feature>
<evidence type="ECO:0000256" key="7">
    <source>
        <dbReference type="ARBA" id="ARBA00023002"/>
    </source>
</evidence>
<evidence type="ECO:0000256" key="6">
    <source>
        <dbReference type="ARBA" id="ARBA00022989"/>
    </source>
</evidence>
<dbReference type="PROSITE" id="PS51352">
    <property type="entry name" value="THIOREDOXIN_2"/>
    <property type="match status" value="1"/>
</dbReference>
<evidence type="ECO:0000256" key="8">
    <source>
        <dbReference type="ARBA" id="ARBA00023136"/>
    </source>
</evidence>
<evidence type="ECO:0000256" key="5">
    <source>
        <dbReference type="ARBA" id="ARBA00022968"/>
    </source>
</evidence>
<dbReference type="UniPathway" id="UPA00555"/>
<evidence type="ECO:0000256" key="10">
    <source>
        <dbReference type="ARBA" id="ARBA00023284"/>
    </source>
</evidence>
<dbReference type="HAMAP" id="MF_01319">
    <property type="entry name" value="ResA"/>
    <property type="match status" value="1"/>
</dbReference>
<evidence type="ECO:0000256" key="9">
    <source>
        <dbReference type="ARBA" id="ARBA00023157"/>
    </source>
</evidence>
<keyword evidence="8 11" id="KW-0472">Membrane</keyword>
<keyword evidence="3 11" id="KW-0812">Transmembrane</keyword>
<keyword evidence="2 11" id="KW-1003">Cell membrane</keyword>
<dbReference type="STRING" id="574376.BAMA_13845"/>
<dbReference type="PANTHER" id="PTHR42852">
    <property type="entry name" value="THIOL:DISULFIDE INTERCHANGE PROTEIN DSBE"/>
    <property type="match status" value="1"/>
</dbReference>
<dbReference type="NCBIfam" id="NF002854">
    <property type="entry name" value="PRK03147.1"/>
    <property type="match status" value="1"/>
</dbReference>
<dbReference type="Proteomes" id="UP000027822">
    <property type="component" value="Unassembled WGS sequence"/>
</dbReference>
<reference evidence="14 15" key="1">
    <citation type="submission" date="2014-06" db="EMBL/GenBank/DDBJ databases">
        <title>Draft genome sequence of Bacillus manliponensis JCM 15802 (MCCC 1A00708).</title>
        <authorList>
            <person name="Lai Q."/>
            <person name="Liu Y."/>
            <person name="Shao Z."/>
        </authorList>
    </citation>
    <scope>NUCLEOTIDE SEQUENCE [LARGE SCALE GENOMIC DNA]</scope>
    <source>
        <strain evidence="14 15">JCM 15802</strain>
    </source>
</reference>
<dbReference type="GO" id="GO:0017004">
    <property type="term" value="P:cytochrome complex assembly"/>
    <property type="evidence" value="ECO:0007669"/>
    <property type="project" value="UniProtKB-UniRule"/>
</dbReference>
<dbReference type="AlphaFoldDB" id="A0A073KDY2"/>
<evidence type="ECO:0000256" key="12">
    <source>
        <dbReference type="SAM" id="Phobius"/>
    </source>
</evidence>